<reference evidence="1 2" key="1">
    <citation type="submission" date="2023-12" db="EMBL/GenBank/DDBJ databases">
        <title>Description of Novel Strain Fulvimarina sp. 2208YS6-2-32 isolated from Uroteuthis (Photololigo) edulis.</title>
        <authorList>
            <person name="Park J.-S."/>
        </authorList>
    </citation>
    <scope>NUCLEOTIDE SEQUENCE [LARGE SCALE GENOMIC DNA]</scope>
    <source>
        <strain evidence="1 2">2208YS6-2-32</strain>
    </source>
</reference>
<protein>
    <submittedName>
        <fullName evidence="1">Uncharacterized protein</fullName>
    </submittedName>
</protein>
<evidence type="ECO:0000313" key="2">
    <source>
        <dbReference type="Proteomes" id="UP001294412"/>
    </source>
</evidence>
<keyword evidence="2" id="KW-1185">Reference proteome</keyword>
<comment type="caution">
    <text evidence="1">The sequence shown here is derived from an EMBL/GenBank/DDBJ whole genome shotgun (WGS) entry which is preliminary data.</text>
</comment>
<accession>A0ABU5I6Z3</accession>
<organism evidence="1 2">
    <name type="scientific">Fulvimarina uroteuthidis</name>
    <dbReference type="NCBI Taxonomy" id="3098149"/>
    <lineage>
        <taxon>Bacteria</taxon>
        <taxon>Pseudomonadati</taxon>
        <taxon>Pseudomonadota</taxon>
        <taxon>Alphaproteobacteria</taxon>
        <taxon>Hyphomicrobiales</taxon>
        <taxon>Aurantimonadaceae</taxon>
        <taxon>Fulvimarina</taxon>
    </lineage>
</organism>
<dbReference type="EMBL" id="JAXLPB010000014">
    <property type="protein sequence ID" value="MDY8111166.1"/>
    <property type="molecule type" value="Genomic_DNA"/>
</dbReference>
<sequence>MRDRVGDATHAAQGGNGLVALLQLEFEAGADAFRRAVVDLVELIDKRAKRRHGFDNGALEVRADCLGDRRELAVDLVGLGDHLVVHDDAEVVRLFNQRADTVRALVQKLDKALAAGAAEEFIGNTDLRRLVQALHPFDDLNHQGRWVFEFGGEFVRAIAQALEGVSTGAGAGHDELVSAKVQFLHAVDQGVDLDPVDTGDVAEFLKRLRRQAGALRLVSNVREGSREFTALVHNAGKTDRRNTSDARLQARTHSLAGLRENAFQVRRRLLGVPLDPREVLRRDLTGAVHRPFEVADLRLEADCEFLFVCSCHWCPTRPRSRRRFRSKGWISGVRR</sequence>
<evidence type="ECO:0000313" key="1">
    <source>
        <dbReference type="EMBL" id="MDY8111166.1"/>
    </source>
</evidence>
<dbReference type="Proteomes" id="UP001294412">
    <property type="component" value="Unassembled WGS sequence"/>
</dbReference>
<name>A0ABU5I6Z3_9HYPH</name>
<proteinExistence type="predicted"/>
<gene>
    <name evidence="1" type="ORF">U0C82_18780</name>
</gene>